<feature type="domain" description="AMP-dependent synthetase/ligase" evidence="5">
    <location>
        <begin position="70"/>
        <end position="442"/>
    </location>
</feature>
<dbReference type="AlphaFoldDB" id="A0A5N0DMG8"/>
<protein>
    <submittedName>
        <fullName evidence="7">Fatty acyl-AMP ligase</fullName>
    </submittedName>
</protein>
<feature type="domain" description="AMP-binding enzyme C-terminal" evidence="6">
    <location>
        <begin position="485"/>
        <end position="598"/>
    </location>
</feature>
<comment type="caution">
    <text evidence="7">The sequence shown here is derived from an EMBL/GenBank/DDBJ whole genome shotgun (WGS) entry which is preliminary data.</text>
</comment>
<dbReference type="GO" id="GO:0006633">
    <property type="term" value="P:fatty acid biosynthetic process"/>
    <property type="evidence" value="ECO:0007669"/>
    <property type="project" value="TreeGrafter"/>
</dbReference>
<evidence type="ECO:0000256" key="3">
    <source>
        <dbReference type="ARBA" id="ARBA00022832"/>
    </source>
</evidence>
<dbReference type="PANTHER" id="PTHR22754">
    <property type="entry name" value="DISCO-INTERACTING PROTEIN 2 DIP2 -RELATED"/>
    <property type="match status" value="1"/>
</dbReference>
<dbReference type="Pfam" id="PF00501">
    <property type="entry name" value="AMP-binding"/>
    <property type="match status" value="1"/>
</dbReference>
<dbReference type="Pfam" id="PF23024">
    <property type="entry name" value="AMP-dom_DIP2-like"/>
    <property type="match status" value="1"/>
</dbReference>
<dbReference type="Gene3D" id="3.30.300.30">
    <property type="match status" value="1"/>
</dbReference>
<keyword evidence="8" id="KW-1185">Reference proteome</keyword>
<dbReference type="GO" id="GO:0071766">
    <property type="term" value="P:Actinobacterium-type cell wall biogenesis"/>
    <property type="evidence" value="ECO:0007669"/>
    <property type="project" value="UniProtKB-ARBA"/>
</dbReference>
<evidence type="ECO:0000313" key="8">
    <source>
        <dbReference type="Proteomes" id="UP000323876"/>
    </source>
</evidence>
<evidence type="ECO:0000259" key="5">
    <source>
        <dbReference type="Pfam" id="PF00501"/>
    </source>
</evidence>
<dbReference type="InterPro" id="IPR042099">
    <property type="entry name" value="ANL_N_sf"/>
</dbReference>
<dbReference type="Gene3D" id="3.40.50.12780">
    <property type="entry name" value="N-terminal domain of ligase-like"/>
    <property type="match status" value="1"/>
</dbReference>
<dbReference type="FunFam" id="3.40.50.12780:FF:000013">
    <property type="entry name" value="Long-chain-fatty-acid--AMP ligase FadD32"/>
    <property type="match status" value="1"/>
</dbReference>
<gene>
    <name evidence="7" type="ORF">F3087_44785</name>
</gene>
<name>A0A5N0DMG8_9NOCA</name>
<dbReference type="InterPro" id="IPR045851">
    <property type="entry name" value="AMP-bd_C_sf"/>
</dbReference>
<dbReference type="InterPro" id="IPR025110">
    <property type="entry name" value="AMP-bd_C"/>
</dbReference>
<dbReference type="Proteomes" id="UP000323876">
    <property type="component" value="Unassembled WGS sequence"/>
</dbReference>
<keyword evidence="3" id="KW-0276">Fatty acid metabolism</keyword>
<evidence type="ECO:0000259" key="6">
    <source>
        <dbReference type="Pfam" id="PF23024"/>
    </source>
</evidence>
<dbReference type="SUPFAM" id="SSF56801">
    <property type="entry name" value="Acetyl-CoA synthetase-like"/>
    <property type="match status" value="1"/>
</dbReference>
<dbReference type="InterPro" id="IPR000873">
    <property type="entry name" value="AMP-dep_synth/lig_dom"/>
</dbReference>
<evidence type="ECO:0000313" key="7">
    <source>
        <dbReference type="EMBL" id="KAA8877295.1"/>
    </source>
</evidence>
<keyword evidence="4" id="KW-0443">Lipid metabolism</keyword>
<evidence type="ECO:0000256" key="4">
    <source>
        <dbReference type="ARBA" id="ARBA00023098"/>
    </source>
</evidence>
<keyword evidence="2 7" id="KW-0436">Ligase</keyword>
<dbReference type="CDD" id="cd05931">
    <property type="entry name" value="FAAL"/>
    <property type="match status" value="1"/>
</dbReference>
<proteinExistence type="inferred from homology"/>
<dbReference type="OrthoDB" id="3671040at2"/>
<dbReference type="GO" id="GO:0070566">
    <property type="term" value="F:adenylyltransferase activity"/>
    <property type="evidence" value="ECO:0007669"/>
    <property type="project" value="TreeGrafter"/>
</dbReference>
<organism evidence="7 8">
    <name type="scientific">Nocardia colli</name>
    <dbReference type="NCBI Taxonomy" id="2545717"/>
    <lineage>
        <taxon>Bacteria</taxon>
        <taxon>Bacillati</taxon>
        <taxon>Actinomycetota</taxon>
        <taxon>Actinomycetes</taxon>
        <taxon>Mycobacteriales</taxon>
        <taxon>Nocardiaceae</taxon>
        <taxon>Nocardia</taxon>
    </lineage>
</organism>
<comment type="similarity">
    <text evidence="1">Belongs to the ATP-dependent AMP-binding enzyme family.</text>
</comment>
<accession>A0A5N0DMG8</accession>
<dbReference type="GO" id="GO:0005886">
    <property type="term" value="C:plasma membrane"/>
    <property type="evidence" value="ECO:0007669"/>
    <property type="project" value="TreeGrafter"/>
</dbReference>
<evidence type="ECO:0000256" key="2">
    <source>
        <dbReference type="ARBA" id="ARBA00022598"/>
    </source>
</evidence>
<dbReference type="PANTHER" id="PTHR22754:SF32">
    <property type="entry name" value="DISCO-INTERACTING PROTEIN 2"/>
    <property type="match status" value="1"/>
</dbReference>
<dbReference type="InterPro" id="IPR040097">
    <property type="entry name" value="FAAL/FAAC"/>
</dbReference>
<dbReference type="EMBL" id="VXLC01000051">
    <property type="protein sequence ID" value="KAA8877295.1"/>
    <property type="molecule type" value="Genomic_DNA"/>
</dbReference>
<dbReference type="GO" id="GO:0016874">
    <property type="term" value="F:ligase activity"/>
    <property type="evidence" value="ECO:0007669"/>
    <property type="project" value="UniProtKB-KW"/>
</dbReference>
<reference evidence="7 8" key="1">
    <citation type="submission" date="2019-09" db="EMBL/GenBank/DDBJ databases">
        <authorList>
            <person name="Wang X."/>
        </authorList>
    </citation>
    <scope>NUCLEOTIDE SEQUENCE [LARGE SCALE GENOMIC DNA]</scope>
    <source>
        <strain evidence="7 8">CICC 11023</strain>
    </source>
</reference>
<sequence length="614" mass="66735">MKSRLHSVRCVDRCRAVSRGRGTLNLPRSRVHLQRKWFVFNTFVETLFAQVDNRPTDLLFRFLETGDVDGAVREISYADLGIRARAIASALQDSKPRRALLLYPAGLEFVEAFFGCLAAGVIAVPAPPPTREIRSLCRLRRIAANAEPDVVLAPSRIVVESVPLCAEIPELSGLRWITSDQIGNEEAAVWREPDLGPDSIALIQYTSGSTTAPRGVLISHENLLHNQHALAVGLGHDQAVAEQWDGALFASWLPMYRDMGLIAPLLHTVYLGANSVLMSTLHFLQRPERWLQAISTFRAHTSGGPDFAYDLCARRIAPDQIDHLDLSRWQVAFNGSEPVQAATIRQFSNAFGRVGFRAESHHPVYGLAEATLLVTASPPRARPTFHEISRQGSAQNTELVGGGHAVEGMSIAVVDPATGIAHADRVEGEIWVAGNSVAAGYFRDQQATSETFGATMPGNDHHYLRTGDLGFLSEGELFVTGRSTELLIVQGRNHNPLDIESTVESAHDIIRAGCVAAFSVGIGPDGGQPVVVAEARGTDHHRLADAANAVCAAVATEHGLILAALLLIQPGTMFKTDSGRVQRLACRAAYMSGELHIMFAKDKRADSMSSHDWM</sequence>
<evidence type="ECO:0000256" key="1">
    <source>
        <dbReference type="ARBA" id="ARBA00006432"/>
    </source>
</evidence>